<keyword evidence="4" id="KW-1185">Reference proteome</keyword>
<evidence type="ECO:0000256" key="1">
    <source>
        <dbReference type="ARBA" id="ARBA00023125"/>
    </source>
</evidence>
<dbReference type="InterPro" id="IPR010982">
    <property type="entry name" value="Lambda_DNA-bd_dom_sf"/>
</dbReference>
<protein>
    <submittedName>
        <fullName evidence="3">Putative transcriptional regulator</fullName>
    </submittedName>
</protein>
<dbReference type="EMBL" id="CP003273">
    <property type="protein sequence ID" value="AGL00087.1"/>
    <property type="molecule type" value="Genomic_DNA"/>
</dbReference>
<dbReference type="PANTHER" id="PTHR46797:SF1">
    <property type="entry name" value="METHYLPHOSPHONATE SYNTHASE"/>
    <property type="match status" value="1"/>
</dbReference>
<dbReference type="OrthoDB" id="9814553at2"/>
<sequence length="177" mass="19850">MKNLDFSIVRNLRTKRGMSAEELAKAADLTRATIAKIENGGGNPTMDTIEALAGIFQLLPSELVQMAEIARFEETRTEPMKNYEGFEGIIEGKHLIFSNFEMFHIHAKAGAKIKSDPKFHENTAEICFVLSGRVIVMIGEQSRELSSGAALRFKALFNHQISILEKSELFMIHHKLT</sequence>
<feature type="domain" description="HTH cro/C1-type" evidence="2">
    <location>
        <begin position="9"/>
        <end position="63"/>
    </location>
</feature>
<dbReference type="Pfam" id="PF01381">
    <property type="entry name" value="HTH_3"/>
    <property type="match status" value="1"/>
</dbReference>
<dbReference type="SUPFAM" id="SSF51182">
    <property type="entry name" value="RmlC-like cupins"/>
    <property type="match status" value="1"/>
</dbReference>
<reference evidence="3 4" key="1">
    <citation type="submission" date="2012-01" db="EMBL/GenBank/DDBJ databases">
        <title>Complete sequence of Desulfotomaculum gibsoniae DSM 7213.</title>
        <authorList>
            <consortium name="US DOE Joint Genome Institute"/>
            <person name="Lucas S."/>
            <person name="Han J."/>
            <person name="Lapidus A."/>
            <person name="Cheng J.-F."/>
            <person name="Goodwin L."/>
            <person name="Pitluck S."/>
            <person name="Peters L."/>
            <person name="Ovchinnikova G."/>
            <person name="Teshima H."/>
            <person name="Detter J.C."/>
            <person name="Han C."/>
            <person name="Tapia R."/>
            <person name="Land M."/>
            <person name="Hauser L."/>
            <person name="Kyrpides N."/>
            <person name="Ivanova N."/>
            <person name="Pagani I."/>
            <person name="Parshina S."/>
            <person name="Plugge C."/>
            <person name="Muyzer G."/>
            <person name="Kuever J."/>
            <person name="Ivanova A."/>
            <person name="Nazina T."/>
            <person name="Klenk H.-P."/>
            <person name="Brambilla E."/>
            <person name="Spring S."/>
            <person name="Stams A.F."/>
            <person name="Woyke T."/>
        </authorList>
    </citation>
    <scope>NUCLEOTIDE SEQUENCE [LARGE SCALE GENOMIC DNA]</scope>
    <source>
        <strain evidence="3 4">DSM 7213</strain>
    </source>
</reference>
<dbReference type="InterPro" id="IPR011051">
    <property type="entry name" value="RmlC_Cupin_sf"/>
</dbReference>
<dbReference type="SUPFAM" id="SSF47413">
    <property type="entry name" value="lambda repressor-like DNA-binding domains"/>
    <property type="match status" value="1"/>
</dbReference>
<dbReference type="eggNOG" id="COG1813">
    <property type="taxonomic scope" value="Bacteria"/>
</dbReference>
<evidence type="ECO:0000313" key="3">
    <source>
        <dbReference type="EMBL" id="AGL00087.1"/>
    </source>
</evidence>
<dbReference type="SMART" id="SM00530">
    <property type="entry name" value="HTH_XRE"/>
    <property type="match status" value="1"/>
</dbReference>
<dbReference type="Proteomes" id="UP000013520">
    <property type="component" value="Chromosome"/>
</dbReference>
<dbReference type="Gene3D" id="2.60.120.10">
    <property type="entry name" value="Jelly Rolls"/>
    <property type="match status" value="1"/>
</dbReference>
<dbReference type="KEGG" id="dgi:Desgi_0520"/>
<name>R4KEJ3_9FIRM</name>
<dbReference type="InterPro" id="IPR001387">
    <property type="entry name" value="Cro/C1-type_HTH"/>
</dbReference>
<dbReference type="PANTHER" id="PTHR46797">
    <property type="entry name" value="HTH-TYPE TRANSCRIPTIONAL REGULATOR"/>
    <property type="match status" value="1"/>
</dbReference>
<dbReference type="GO" id="GO:0005829">
    <property type="term" value="C:cytosol"/>
    <property type="evidence" value="ECO:0007669"/>
    <property type="project" value="TreeGrafter"/>
</dbReference>
<dbReference type="InterPro" id="IPR014710">
    <property type="entry name" value="RmlC-like_jellyroll"/>
</dbReference>
<dbReference type="STRING" id="767817.Desgi_0520"/>
<accession>R4KEJ3</accession>
<dbReference type="CDD" id="cd00093">
    <property type="entry name" value="HTH_XRE"/>
    <property type="match status" value="1"/>
</dbReference>
<dbReference type="AlphaFoldDB" id="R4KEJ3"/>
<dbReference type="eggNOG" id="COG0662">
    <property type="taxonomic scope" value="Bacteria"/>
</dbReference>
<proteinExistence type="predicted"/>
<dbReference type="InterPro" id="IPR013096">
    <property type="entry name" value="Cupin_2"/>
</dbReference>
<dbReference type="GO" id="GO:0003700">
    <property type="term" value="F:DNA-binding transcription factor activity"/>
    <property type="evidence" value="ECO:0007669"/>
    <property type="project" value="TreeGrafter"/>
</dbReference>
<keyword evidence="1" id="KW-0238">DNA-binding</keyword>
<evidence type="ECO:0000259" key="2">
    <source>
        <dbReference type="PROSITE" id="PS50943"/>
    </source>
</evidence>
<dbReference type="Gene3D" id="1.10.260.40">
    <property type="entry name" value="lambda repressor-like DNA-binding domains"/>
    <property type="match status" value="1"/>
</dbReference>
<dbReference type="RefSeq" id="WP_006523452.1">
    <property type="nucleotide sequence ID" value="NC_021184.1"/>
</dbReference>
<organism evidence="3 4">
    <name type="scientific">Desulfoscipio gibsoniae DSM 7213</name>
    <dbReference type="NCBI Taxonomy" id="767817"/>
    <lineage>
        <taxon>Bacteria</taxon>
        <taxon>Bacillati</taxon>
        <taxon>Bacillota</taxon>
        <taxon>Clostridia</taxon>
        <taxon>Eubacteriales</taxon>
        <taxon>Desulfallaceae</taxon>
        <taxon>Desulfoscipio</taxon>
    </lineage>
</organism>
<gene>
    <name evidence="3" type="ORF">Desgi_0520</name>
</gene>
<dbReference type="CDD" id="cd02209">
    <property type="entry name" value="cupin_XRE_C"/>
    <property type="match status" value="1"/>
</dbReference>
<dbReference type="InterPro" id="IPR050807">
    <property type="entry name" value="TransReg_Diox_bact_type"/>
</dbReference>
<dbReference type="GO" id="GO:0003677">
    <property type="term" value="F:DNA binding"/>
    <property type="evidence" value="ECO:0007669"/>
    <property type="project" value="UniProtKB-KW"/>
</dbReference>
<dbReference type="HOGENOM" id="CLU_1552800_0_0_9"/>
<evidence type="ECO:0000313" key="4">
    <source>
        <dbReference type="Proteomes" id="UP000013520"/>
    </source>
</evidence>
<dbReference type="PROSITE" id="PS50943">
    <property type="entry name" value="HTH_CROC1"/>
    <property type="match status" value="1"/>
</dbReference>
<dbReference type="Pfam" id="PF07883">
    <property type="entry name" value="Cupin_2"/>
    <property type="match status" value="1"/>
</dbReference>